<evidence type="ECO:0000256" key="1">
    <source>
        <dbReference type="SAM" id="MobiDB-lite"/>
    </source>
</evidence>
<protein>
    <submittedName>
        <fullName evidence="3">Uncharacterized protein</fullName>
    </submittedName>
</protein>
<dbReference type="AlphaFoldDB" id="A0A5C6AZS0"/>
<keyword evidence="2" id="KW-0472">Membrane</keyword>
<organism evidence="3 4">
    <name type="scientific">Neorhodopirellula pilleata</name>
    <dbReference type="NCBI Taxonomy" id="2714738"/>
    <lineage>
        <taxon>Bacteria</taxon>
        <taxon>Pseudomonadati</taxon>
        <taxon>Planctomycetota</taxon>
        <taxon>Planctomycetia</taxon>
        <taxon>Pirellulales</taxon>
        <taxon>Pirellulaceae</taxon>
        <taxon>Neorhodopirellula</taxon>
    </lineage>
</organism>
<keyword evidence="2" id="KW-1133">Transmembrane helix</keyword>
<comment type="caution">
    <text evidence="3">The sequence shown here is derived from an EMBL/GenBank/DDBJ whole genome shotgun (WGS) entry which is preliminary data.</text>
</comment>
<keyword evidence="2" id="KW-0812">Transmembrane</keyword>
<accession>A0A5C6AZS0</accession>
<feature type="transmembrane region" description="Helical" evidence="2">
    <location>
        <begin position="36"/>
        <end position="58"/>
    </location>
</feature>
<sequence>MTVLNKYIFGFHEKPAADCLSDHGTRCRKRIRLQRILLGLSLGLVATGMTGCTMLGGLQSKVSNSDCLDEFMVSHRNKVMAARAWMKVRHCYRNHCYPKDLQAGFIAGYLEVATGGSGCTPTVVSPQYWGWRHQCGNGQAAINAWFEGFPLGAKAAEQDGIGAYNQIRLNTVQYTMPSMTGTAMPTPAVEPCEIDMMTVPMAVPMTAPIHATGLPPGVVLGEGETLVPGKVFMQDVSEAEADLQSSSDQPDADIDGVPGATPPAMPKDVSPQNLKPNTNAEPIKEDPFANDLSRYQPQNRDINQLVSKSGQESNELSQVELTPVLPSNSFALPDEVAEPSQAEIDSVIEEIFGKSKP</sequence>
<proteinExistence type="predicted"/>
<feature type="compositionally biased region" description="Polar residues" evidence="1">
    <location>
        <begin position="270"/>
        <end position="280"/>
    </location>
</feature>
<dbReference type="RefSeq" id="WP_390620544.1">
    <property type="nucleotide sequence ID" value="NZ_SJPM01000001.1"/>
</dbReference>
<dbReference type="EMBL" id="SJPM01000001">
    <property type="protein sequence ID" value="TWU03624.1"/>
    <property type="molecule type" value="Genomic_DNA"/>
</dbReference>
<gene>
    <name evidence="3" type="ORF">Pla100_05530</name>
</gene>
<feature type="region of interest" description="Disordered" evidence="1">
    <location>
        <begin position="239"/>
        <end position="285"/>
    </location>
</feature>
<dbReference type="Proteomes" id="UP000316213">
    <property type="component" value="Unassembled WGS sequence"/>
</dbReference>
<name>A0A5C6AZS0_9BACT</name>
<evidence type="ECO:0000256" key="2">
    <source>
        <dbReference type="SAM" id="Phobius"/>
    </source>
</evidence>
<keyword evidence="4" id="KW-1185">Reference proteome</keyword>
<reference evidence="3 4" key="1">
    <citation type="submission" date="2019-02" db="EMBL/GenBank/DDBJ databases">
        <title>Deep-cultivation of Planctomycetes and their phenomic and genomic characterization uncovers novel biology.</title>
        <authorList>
            <person name="Wiegand S."/>
            <person name="Jogler M."/>
            <person name="Boedeker C."/>
            <person name="Pinto D."/>
            <person name="Vollmers J."/>
            <person name="Rivas-Marin E."/>
            <person name="Kohn T."/>
            <person name="Peeters S.H."/>
            <person name="Heuer A."/>
            <person name="Rast P."/>
            <person name="Oberbeckmann S."/>
            <person name="Bunk B."/>
            <person name="Jeske O."/>
            <person name="Meyerdierks A."/>
            <person name="Storesund J.E."/>
            <person name="Kallscheuer N."/>
            <person name="Luecker S."/>
            <person name="Lage O.M."/>
            <person name="Pohl T."/>
            <person name="Merkel B.J."/>
            <person name="Hornburger P."/>
            <person name="Mueller R.-W."/>
            <person name="Bruemmer F."/>
            <person name="Labrenz M."/>
            <person name="Spormann A.M."/>
            <person name="Op Den Camp H."/>
            <person name="Overmann J."/>
            <person name="Amann R."/>
            <person name="Jetten M.S.M."/>
            <person name="Mascher T."/>
            <person name="Medema M.H."/>
            <person name="Devos D.P."/>
            <person name="Kaster A.-K."/>
            <person name="Ovreas L."/>
            <person name="Rohde M."/>
            <person name="Galperin M.Y."/>
            <person name="Jogler C."/>
        </authorList>
    </citation>
    <scope>NUCLEOTIDE SEQUENCE [LARGE SCALE GENOMIC DNA]</scope>
    <source>
        <strain evidence="3 4">Pla100</strain>
    </source>
</reference>
<evidence type="ECO:0000313" key="3">
    <source>
        <dbReference type="EMBL" id="TWU03624.1"/>
    </source>
</evidence>
<evidence type="ECO:0000313" key="4">
    <source>
        <dbReference type="Proteomes" id="UP000316213"/>
    </source>
</evidence>